<dbReference type="Proteomes" id="UP000636800">
    <property type="component" value="Chromosome 1"/>
</dbReference>
<organism evidence="1 2">
    <name type="scientific">Vanilla planifolia</name>
    <name type="common">Vanilla</name>
    <dbReference type="NCBI Taxonomy" id="51239"/>
    <lineage>
        <taxon>Eukaryota</taxon>
        <taxon>Viridiplantae</taxon>
        <taxon>Streptophyta</taxon>
        <taxon>Embryophyta</taxon>
        <taxon>Tracheophyta</taxon>
        <taxon>Spermatophyta</taxon>
        <taxon>Magnoliopsida</taxon>
        <taxon>Liliopsida</taxon>
        <taxon>Asparagales</taxon>
        <taxon>Orchidaceae</taxon>
        <taxon>Vanilloideae</taxon>
        <taxon>Vanilleae</taxon>
        <taxon>Vanilla</taxon>
    </lineage>
</organism>
<evidence type="ECO:0000313" key="2">
    <source>
        <dbReference type="Proteomes" id="UP000636800"/>
    </source>
</evidence>
<keyword evidence="2" id="KW-1185">Reference proteome</keyword>
<sequence length="119" mass="13154">MGIGTGKVTETLGSAVRGIDGCEASARSCGSEVQEAACITPREDVLGDRQFGWEFRSPSPFAWKMPMVQSWRFWAELSHSFAAEGENIARFRGCSGRQVNQALHSPRRALNVSLFLSMW</sequence>
<name>A0A835RY88_VANPL</name>
<protein>
    <submittedName>
        <fullName evidence="1">Uncharacterized protein</fullName>
    </submittedName>
</protein>
<dbReference type="EMBL" id="JADCNL010000001">
    <property type="protein sequence ID" value="KAG0497774.1"/>
    <property type="molecule type" value="Genomic_DNA"/>
</dbReference>
<comment type="caution">
    <text evidence="1">The sequence shown here is derived from an EMBL/GenBank/DDBJ whole genome shotgun (WGS) entry which is preliminary data.</text>
</comment>
<proteinExistence type="predicted"/>
<reference evidence="1 2" key="1">
    <citation type="journal article" date="2020" name="Nat. Food">
        <title>A phased Vanilla planifolia genome enables genetic improvement of flavour and production.</title>
        <authorList>
            <person name="Hasing T."/>
            <person name="Tang H."/>
            <person name="Brym M."/>
            <person name="Khazi F."/>
            <person name="Huang T."/>
            <person name="Chambers A.H."/>
        </authorList>
    </citation>
    <scope>NUCLEOTIDE SEQUENCE [LARGE SCALE GENOMIC DNA]</scope>
    <source>
        <tissue evidence="1">Leaf</tissue>
    </source>
</reference>
<dbReference type="AlphaFoldDB" id="A0A835RY88"/>
<evidence type="ECO:0000313" key="1">
    <source>
        <dbReference type="EMBL" id="KAG0497774.1"/>
    </source>
</evidence>
<dbReference type="OrthoDB" id="6500128at2759"/>
<gene>
    <name evidence="1" type="ORF">HPP92_002465</name>
</gene>
<accession>A0A835RY88</accession>